<keyword evidence="2" id="KW-1185">Reference proteome</keyword>
<sequence>MLFVRELEPKLNNHSDSIRARRFVDKTPSKIPDVSSASVFLFIKELENNDRLPFLRMMIIRNSPRPDTKVYAKPTDTGILPRCQSYDETAI</sequence>
<evidence type="ECO:0000313" key="2">
    <source>
        <dbReference type="Proteomes" id="UP000275408"/>
    </source>
</evidence>
<dbReference type="Proteomes" id="UP000275408">
    <property type="component" value="Unassembled WGS sequence"/>
</dbReference>
<dbReference type="AlphaFoldDB" id="A0A3M6TZ12"/>
<organism evidence="1 2">
    <name type="scientific">Pocillopora damicornis</name>
    <name type="common">Cauliflower coral</name>
    <name type="synonym">Millepora damicornis</name>
    <dbReference type="NCBI Taxonomy" id="46731"/>
    <lineage>
        <taxon>Eukaryota</taxon>
        <taxon>Metazoa</taxon>
        <taxon>Cnidaria</taxon>
        <taxon>Anthozoa</taxon>
        <taxon>Hexacorallia</taxon>
        <taxon>Scleractinia</taxon>
        <taxon>Astrocoeniina</taxon>
        <taxon>Pocilloporidae</taxon>
        <taxon>Pocillopora</taxon>
    </lineage>
</organism>
<proteinExistence type="predicted"/>
<name>A0A3M6TZ12_POCDA</name>
<evidence type="ECO:0000313" key="1">
    <source>
        <dbReference type="EMBL" id="RMX46498.1"/>
    </source>
</evidence>
<comment type="caution">
    <text evidence="1">The sequence shown here is derived from an EMBL/GenBank/DDBJ whole genome shotgun (WGS) entry which is preliminary data.</text>
</comment>
<accession>A0A3M6TZ12</accession>
<gene>
    <name evidence="1" type="ORF">pdam_00020515</name>
</gene>
<dbReference type="EMBL" id="RCHS01002691">
    <property type="protein sequence ID" value="RMX46498.1"/>
    <property type="molecule type" value="Genomic_DNA"/>
</dbReference>
<reference evidence="1 2" key="1">
    <citation type="journal article" date="2018" name="Sci. Rep.">
        <title>Comparative analysis of the Pocillopora damicornis genome highlights role of immune system in coral evolution.</title>
        <authorList>
            <person name="Cunning R."/>
            <person name="Bay R.A."/>
            <person name="Gillette P."/>
            <person name="Baker A.C."/>
            <person name="Traylor-Knowles N."/>
        </authorList>
    </citation>
    <scope>NUCLEOTIDE SEQUENCE [LARGE SCALE GENOMIC DNA]</scope>
    <source>
        <strain evidence="1">RSMAS</strain>
        <tissue evidence="1">Whole animal</tissue>
    </source>
</reference>
<protein>
    <submittedName>
        <fullName evidence="1">Uncharacterized protein</fullName>
    </submittedName>
</protein>